<proteinExistence type="predicted"/>
<comment type="caution">
    <text evidence="1">The sequence shown here is derived from an EMBL/GenBank/DDBJ whole genome shotgun (WGS) entry which is preliminary data.</text>
</comment>
<dbReference type="EMBL" id="QTSX02007193">
    <property type="protein sequence ID" value="KAJ9049856.1"/>
    <property type="molecule type" value="Genomic_DNA"/>
</dbReference>
<evidence type="ECO:0000313" key="2">
    <source>
        <dbReference type="Proteomes" id="UP001165960"/>
    </source>
</evidence>
<sequence length="758" mass="84863">MRPLFLTYLLTVFCPDIIATNANEKKPIYLTKDNSKFQDINRSSKSNEIVLLNFSRTEPQAPYWKAFIPSLNDYISFLKKEYYDFVKYKMVFNNCDSDSEKGDRNHNNLNKNPEQEELEKKSEENQKGASSGASSTYPAPPTRGYIYNGSADRFNYASVDCAAGIMATNKGARSASAILHKDKDRYLLDQCSSERFVVVELCQEIEVQTILLSNFEFFSSTFRHFNVYTSSRYPPKEPDGWYLAGSFEALDTRNTQAFDVHLPQVWIKYLKIEFLSHYGDEYYCPISQIKVFGPTMLVEYLDSQERQNKADENSPQVMPPNSFTVSDDQSLLEKLVPKPVAHETPKLDLPKPLQSPIIPKAYPISLPKSSPQCFPPKPSFLLPVCKISPKTPYRRQDLLEELFLPKCSIGTQPKLPSPSASAKVCEGQATCTETLTQEELPLLTSQASATPGPGTGSENVFRTMARRLDNLENKYALLESYINEQTIALNSILTKMNAQQEQQLLSAFNDISLRSKQQMEHLKRSHEEVWSGLFHRIESSNAKLHLEVASLNQKVNLLAEEVMFGKRMALAQLTILFIVVVMVVLVQLYYSAFNSKAYLQQSDFGISMPSSPGFNLHPASTQPGRINDTPSGSASPAVAPNPDPVSDPMSPIAALNPDPASVPVSSITISNQGCNATSRDMSYQQAYESLDPQVSSPPQPISSKSMDDMLLKHTPILQVSSEYDQEYTPHSRNLPLTPPDTSHIDQPSSSFPKDYSDG</sequence>
<reference evidence="1" key="1">
    <citation type="submission" date="2022-04" db="EMBL/GenBank/DDBJ databases">
        <title>Genome of the entomopathogenic fungus Entomophthora muscae.</title>
        <authorList>
            <person name="Elya C."/>
            <person name="Lovett B.R."/>
            <person name="Lee E."/>
            <person name="Macias A.M."/>
            <person name="Hajek A.E."/>
            <person name="De Bivort B.L."/>
            <person name="Kasson M.T."/>
            <person name="De Fine Licht H.H."/>
            <person name="Stajich J.E."/>
        </authorList>
    </citation>
    <scope>NUCLEOTIDE SEQUENCE</scope>
    <source>
        <strain evidence="1">Berkeley</strain>
    </source>
</reference>
<protein>
    <submittedName>
        <fullName evidence="1">Uncharacterized protein</fullName>
    </submittedName>
</protein>
<accession>A0ACC2RIK4</accession>
<name>A0ACC2RIK4_9FUNG</name>
<organism evidence="1 2">
    <name type="scientific">Entomophthora muscae</name>
    <dbReference type="NCBI Taxonomy" id="34485"/>
    <lineage>
        <taxon>Eukaryota</taxon>
        <taxon>Fungi</taxon>
        <taxon>Fungi incertae sedis</taxon>
        <taxon>Zoopagomycota</taxon>
        <taxon>Entomophthoromycotina</taxon>
        <taxon>Entomophthoromycetes</taxon>
        <taxon>Entomophthorales</taxon>
        <taxon>Entomophthoraceae</taxon>
        <taxon>Entomophthora</taxon>
    </lineage>
</organism>
<evidence type="ECO:0000313" key="1">
    <source>
        <dbReference type="EMBL" id="KAJ9049856.1"/>
    </source>
</evidence>
<keyword evidence="2" id="KW-1185">Reference proteome</keyword>
<dbReference type="Proteomes" id="UP001165960">
    <property type="component" value="Unassembled WGS sequence"/>
</dbReference>
<gene>
    <name evidence="1" type="ORF">DSO57_1020155</name>
</gene>